<dbReference type="RefSeq" id="WP_252839128.1">
    <property type="nucleotide sequence ID" value="NZ_JAJJVQ010000020.1"/>
</dbReference>
<keyword evidence="3" id="KW-0472">Membrane</keyword>
<dbReference type="PANTHER" id="PTHR35024">
    <property type="entry name" value="HYPOTHETICAL CYTOSOLIC PROTEIN"/>
    <property type="match status" value="1"/>
</dbReference>
<feature type="region of interest" description="Disordered" evidence="2">
    <location>
        <begin position="69"/>
        <end position="91"/>
    </location>
</feature>
<evidence type="ECO:0000256" key="1">
    <source>
        <dbReference type="ARBA" id="ARBA00044755"/>
    </source>
</evidence>
<keyword evidence="3" id="KW-1133">Transmembrane helix</keyword>
<accession>A0ABT1BFE3</accession>
<comment type="caution">
    <text evidence="4">The sequence shown here is derived from an EMBL/GenBank/DDBJ whole genome shotgun (WGS) entry which is preliminary data.</text>
</comment>
<dbReference type="Pfam" id="PF04519">
    <property type="entry name" value="Bactofilin"/>
    <property type="match status" value="1"/>
</dbReference>
<gene>
    <name evidence="4" type="ORF">LOD26_25430</name>
</gene>
<dbReference type="Proteomes" id="UP001139290">
    <property type="component" value="Unassembled WGS sequence"/>
</dbReference>
<reference evidence="4" key="1">
    <citation type="submission" date="2021-11" db="EMBL/GenBank/DDBJ databases">
        <title>Citrobacter meridianamericanus sp. nov. isolated from soil.</title>
        <authorList>
            <person name="Furlan J.P.R."/>
            <person name="Stehling E.G."/>
        </authorList>
    </citation>
    <scope>NUCLEOTIDE SEQUENCE</scope>
    <source>
        <strain evidence="4">BR102</strain>
    </source>
</reference>
<feature type="compositionally biased region" description="Basic and acidic residues" evidence="2">
    <location>
        <begin position="195"/>
        <end position="206"/>
    </location>
</feature>
<dbReference type="EMBL" id="JAJJVQ010000020">
    <property type="protein sequence ID" value="MCO5784607.1"/>
    <property type="molecule type" value="Genomic_DNA"/>
</dbReference>
<organism evidence="4 5">
    <name type="scientific">Citrobacter meridianamericanus</name>
    <dbReference type="NCBI Taxonomy" id="2894201"/>
    <lineage>
        <taxon>Bacteria</taxon>
        <taxon>Pseudomonadati</taxon>
        <taxon>Pseudomonadota</taxon>
        <taxon>Gammaproteobacteria</taxon>
        <taxon>Enterobacterales</taxon>
        <taxon>Enterobacteriaceae</taxon>
        <taxon>Citrobacter</taxon>
    </lineage>
</organism>
<feature type="transmembrane region" description="Helical" evidence="3">
    <location>
        <begin position="36"/>
        <end position="53"/>
    </location>
</feature>
<dbReference type="InterPro" id="IPR007607">
    <property type="entry name" value="BacA/B"/>
</dbReference>
<dbReference type="PANTHER" id="PTHR35024:SF4">
    <property type="entry name" value="POLYMER-FORMING CYTOSKELETAL PROTEIN"/>
    <property type="match status" value="1"/>
</dbReference>
<protein>
    <submittedName>
        <fullName evidence="4">Polymer-forming cytoskeletal protein</fullName>
    </submittedName>
</protein>
<evidence type="ECO:0000313" key="4">
    <source>
        <dbReference type="EMBL" id="MCO5784607.1"/>
    </source>
</evidence>
<sequence length="243" mass="25521">MLPDSFIRHAALCCAMGLWLAGLVLSCTRYWSEGVALAVAGILLCFVLIMLHCERGENMFRRRTSVDVSPAGESVSGDDTDTPRVPAGTPAPVTTRRCTLLAEGTHVTGDLVVTGDCQVCGHISGTVTLSDGVLRVMKGGRIDGDVRAPSVTIDGSIQGTCDAEQVEILENGNLDGICRSRQFSIASGGVFTGQSERRAEPALTDKDTEEGLSGTVTDLPSHRAWLTPLASVTDTESGGRADG</sequence>
<evidence type="ECO:0000256" key="2">
    <source>
        <dbReference type="SAM" id="MobiDB-lite"/>
    </source>
</evidence>
<keyword evidence="3" id="KW-0812">Transmembrane</keyword>
<keyword evidence="5" id="KW-1185">Reference proteome</keyword>
<name>A0ABT1BFE3_9ENTR</name>
<proteinExistence type="inferred from homology"/>
<evidence type="ECO:0000313" key="5">
    <source>
        <dbReference type="Proteomes" id="UP001139290"/>
    </source>
</evidence>
<evidence type="ECO:0000256" key="3">
    <source>
        <dbReference type="SAM" id="Phobius"/>
    </source>
</evidence>
<feature type="region of interest" description="Disordered" evidence="2">
    <location>
        <begin position="194"/>
        <end position="219"/>
    </location>
</feature>
<comment type="similarity">
    <text evidence="1">Belongs to the bactofilin family.</text>
</comment>